<keyword evidence="2" id="KW-0472">Membrane</keyword>
<sequence>MTRYSVPMTALPTVALQQEPTTDPIGVVISSSGQDQVLPGNCFDLNVTISNQGDKSAVIDIFLDELPVAIHPWCPLTQTQLALDPGEREDVTFHFDVPPNALTGSYHYWLVVDAPEHYPGKAPHRYQHHLNVLPPSQDSPQENTPTFAVEPVTTHLKPIKVLPGNPLQFQVYVYNRSDRVDRFRLFCPDLPEDWVTINYPQGFRTPGLAVVETQLDLNPDMEGVILLTLTPPVRALAQTMLVTLQVKSENNPKLKLLDVLYLQIEPFYEVTTHFRTLVSRIQQQSGLYSIQTTNQGNTERTLDFQVIGLEGGNLCEYTLRPESLTLAPQQTLVSEVIVQPKNPWKQPLFGGGRVIQFEVIATDPDKKPLVENPMQGLLMWEARPWWQILPFILLLIGSFIGLMWLAWWLLIHPPAQAKVLRFATESSAYEAINGDTVSVGFEISHPGRIQQLEIMGQSAEGDLLSGPLIYDLSGKTLPPELESFCIERRQSLTCRNVRTDARRAGEYQFILNVIPKPGRNATPTQAQAPLVAISPIPRPSILELVPSQMNYVEAPPVQPSDNQTAATAVSSNADTDEATSRSANESDSSDRKPLPSLEEDPYIVRANWNISHPEQLMGLQLIVRDAQKAVALPPQIFDFQEGIPDELEDFCDINQNSILACSNVPTGLKQAGAHTIELGAIPKTTSSTEEPILATTDPIQVQARPPQVIQFTLNGDPILAEKADYLLPVDEGEGLMEIVLGWKVENNPGTQVMLMPAPGNVETQGTLFVPLSPDPGKNVFSLQVTNSAGESLTRSLTITTYDPTPENPTIIVNTGDGDQAADGASEGGGEAGQSSGPPVRSRPGTVSPVELPPQFE</sequence>
<evidence type="ECO:0000256" key="2">
    <source>
        <dbReference type="SAM" id="Phobius"/>
    </source>
</evidence>
<dbReference type="InterPro" id="IPR013783">
    <property type="entry name" value="Ig-like_fold"/>
</dbReference>
<dbReference type="Gene3D" id="2.60.40.10">
    <property type="entry name" value="Immunoglobulins"/>
    <property type="match status" value="1"/>
</dbReference>
<keyword evidence="2" id="KW-1133">Transmembrane helix</keyword>
<feature type="region of interest" description="Disordered" evidence="1">
    <location>
        <begin position="552"/>
        <end position="597"/>
    </location>
</feature>
<name>A0A6M0S9Y7_9CYAN</name>
<proteinExistence type="predicted"/>
<gene>
    <name evidence="3" type="ORF">D0962_19170</name>
</gene>
<evidence type="ECO:0000313" key="4">
    <source>
        <dbReference type="Proteomes" id="UP000473574"/>
    </source>
</evidence>
<feature type="compositionally biased region" description="Polar residues" evidence="1">
    <location>
        <begin position="559"/>
        <end position="573"/>
    </location>
</feature>
<dbReference type="RefSeq" id="WP_163665499.1">
    <property type="nucleotide sequence ID" value="NZ_QZCE01000002.1"/>
</dbReference>
<dbReference type="EMBL" id="QZCE01000002">
    <property type="protein sequence ID" value="NEZ64883.1"/>
    <property type="molecule type" value="Genomic_DNA"/>
</dbReference>
<feature type="compositionally biased region" description="Low complexity" evidence="1">
    <location>
        <begin position="815"/>
        <end position="824"/>
    </location>
</feature>
<keyword evidence="2" id="KW-0812">Transmembrane</keyword>
<feature type="region of interest" description="Disordered" evidence="1">
    <location>
        <begin position="799"/>
        <end position="856"/>
    </location>
</feature>
<reference evidence="3 4" key="1">
    <citation type="journal article" date="2020" name="Microb. Ecol.">
        <title>Ecogenomics of the Marine Benthic Filamentous Cyanobacterium Adonisia.</title>
        <authorList>
            <person name="Walter J.M."/>
            <person name="Coutinho F.H."/>
            <person name="Leomil L."/>
            <person name="Hargreaves P.I."/>
            <person name="Campeao M.E."/>
            <person name="Vieira V.V."/>
            <person name="Silva B.S."/>
            <person name="Fistarol G.O."/>
            <person name="Salomon P.S."/>
            <person name="Sawabe T."/>
            <person name="Mino S."/>
            <person name="Hosokawa M."/>
            <person name="Miyashita H."/>
            <person name="Maruyama F."/>
            <person name="van Verk M.C."/>
            <person name="Dutilh B.E."/>
            <person name="Thompson C.C."/>
            <person name="Thompson F.L."/>
        </authorList>
    </citation>
    <scope>NUCLEOTIDE SEQUENCE [LARGE SCALE GENOMIC DNA]</scope>
    <source>
        <strain evidence="3 4">CCMR0082</strain>
    </source>
</reference>
<dbReference type="AlphaFoldDB" id="A0A6M0S9Y7"/>
<feature type="transmembrane region" description="Helical" evidence="2">
    <location>
        <begin position="388"/>
        <end position="410"/>
    </location>
</feature>
<evidence type="ECO:0000256" key="1">
    <source>
        <dbReference type="SAM" id="MobiDB-lite"/>
    </source>
</evidence>
<protein>
    <submittedName>
        <fullName evidence="3">Uncharacterized protein</fullName>
    </submittedName>
</protein>
<organism evidence="3 4">
    <name type="scientific">Adonisia turfae CCMR0082</name>
    <dbReference type="NCBI Taxonomy" id="2304604"/>
    <lineage>
        <taxon>Bacteria</taxon>
        <taxon>Bacillati</taxon>
        <taxon>Cyanobacteriota</taxon>
        <taxon>Adonisia</taxon>
        <taxon>Adonisia turfae</taxon>
    </lineage>
</organism>
<accession>A0A6M0S9Y7</accession>
<evidence type="ECO:0000313" key="3">
    <source>
        <dbReference type="EMBL" id="NEZ64883.1"/>
    </source>
</evidence>
<dbReference type="Proteomes" id="UP000473574">
    <property type="component" value="Unassembled WGS sequence"/>
</dbReference>
<comment type="caution">
    <text evidence="3">The sequence shown here is derived from an EMBL/GenBank/DDBJ whole genome shotgun (WGS) entry which is preliminary data.</text>
</comment>